<dbReference type="InterPro" id="IPR016169">
    <property type="entry name" value="FAD-bd_PCMH_sub2"/>
</dbReference>
<dbReference type="PROSITE" id="PS51387">
    <property type="entry name" value="FAD_PCMH"/>
    <property type="match status" value="1"/>
</dbReference>
<dbReference type="PANTHER" id="PTHR42973:SF39">
    <property type="entry name" value="FAD-BINDING PCMH-TYPE DOMAIN-CONTAINING PROTEIN"/>
    <property type="match status" value="1"/>
</dbReference>
<dbReference type="SUPFAM" id="SSF56176">
    <property type="entry name" value="FAD-binding/transporter-associated domain-like"/>
    <property type="match status" value="1"/>
</dbReference>
<feature type="domain" description="FAD-binding PCMH-type" evidence="6">
    <location>
        <begin position="26"/>
        <end position="196"/>
    </location>
</feature>
<dbReference type="InterPro" id="IPR016167">
    <property type="entry name" value="FAD-bd_PCMH_sub1"/>
</dbReference>
<name>A0AAP2DMX2_9BACT</name>
<evidence type="ECO:0000313" key="8">
    <source>
        <dbReference type="Proteomes" id="UP001319200"/>
    </source>
</evidence>
<comment type="caution">
    <text evidence="7">The sequence shown here is derived from an EMBL/GenBank/DDBJ whole genome shotgun (WGS) entry which is preliminary data.</text>
</comment>
<dbReference type="Proteomes" id="UP001319200">
    <property type="component" value="Unassembled WGS sequence"/>
</dbReference>
<evidence type="ECO:0000256" key="5">
    <source>
        <dbReference type="ARBA" id="ARBA00023002"/>
    </source>
</evidence>
<dbReference type="PANTHER" id="PTHR42973">
    <property type="entry name" value="BINDING OXIDOREDUCTASE, PUTATIVE (AFU_ORTHOLOGUE AFUA_1G17690)-RELATED"/>
    <property type="match status" value="1"/>
</dbReference>
<dbReference type="EMBL" id="JAHESF010000023">
    <property type="protein sequence ID" value="MBT1699290.1"/>
    <property type="molecule type" value="Genomic_DNA"/>
</dbReference>
<dbReference type="InterPro" id="IPR036318">
    <property type="entry name" value="FAD-bd_PCMH-like_sf"/>
</dbReference>
<dbReference type="Pfam" id="PF01565">
    <property type="entry name" value="FAD_binding_4"/>
    <property type="match status" value="1"/>
</dbReference>
<dbReference type="InterPro" id="IPR016166">
    <property type="entry name" value="FAD-bd_PCMH"/>
</dbReference>
<protein>
    <submittedName>
        <fullName evidence="7">FAD-binding oxidoreductase</fullName>
    </submittedName>
</protein>
<dbReference type="Gene3D" id="3.30.465.10">
    <property type="match status" value="1"/>
</dbReference>
<keyword evidence="3" id="KW-0285">Flavoprotein</keyword>
<sequence>MSIRGLVITKDDLLYDETRSVYNGMIDRHPAVIVKCRDVADVITAVNFARLHNLLTAVRGGGHNGGGLGVCDDGMVIDLSMMKGIRMDSTSDTIRVEGGCTLGDIDHATQVFGKAVPTGILSTTGIGGLTLGGGLGHLSRKYGLTIDSLLEADVVLADGHLITASEKENSDLFWAIRGGGGNFGIVTSFLFTLHDAGTVYGGPMLWPIEDAEEIMRQYREFILNASNDHYCYFALLTVPPVAMFPAELHLKKMCGLLWCNVGDAEKSTKAAQRFRDLKKPAVDFCGPIPFNALQGMFDALYPKGLQWYWKADFVKDLTDEAIKLNVEYGHQLPTPHSTMHLYPINGACHDKQNNETAFSYRDANWAQVIVGVDPDPANKEKISSWAKAYWEALHPFSLGGAYINFMMEEGEARVEASYRDNYRQLARIKRKYDPDNFFKVNQNIKPVTVAEKELEH</sequence>
<evidence type="ECO:0000256" key="3">
    <source>
        <dbReference type="ARBA" id="ARBA00022630"/>
    </source>
</evidence>
<evidence type="ECO:0000313" key="7">
    <source>
        <dbReference type="EMBL" id="MBT1699290.1"/>
    </source>
</evidence>
<dbReference type="InterPro" id="IPR012951">
    <property type="entry name" value="BBE"/>
</dbReference>
<gene>
    <name evidence="7" type="ORF">KK083_20505</name>
</gene>
<accession>A0AAP2DMX2</accession>
<dbReference type="InterPro" id="IPR006094">
    <property type="entry name" value="Oxid_FAD_bind_N"/>
</dbReference>
<dbReference type="Pfam" id="PF08031">
    <property type="entry name" value="BBE"/>
    <property type="match status" value="1"/>
</dbReference>
<evidence type="ECO:0000256" key="1">
    <source>
        <dbReference type="ARBA" id="ARBA00001974"/>
    </source>
</evidence>
<dbReference type="Gene3D" id="3.30.43.10">
    <property type="entry name" value="Uridine Diphospho-n-acetylenolpyruvylglucosamine Reductase, domain 2"/>
    <property type="match status" value="1"/>
</dbReference>
<dbReference type="GO" id="GO:0016491">
    <property type="term" value="F:oxidoreductase activity"/>
    <property type="evidence" value="ECO:0007669"/>
    <property type="project" value="UniProtKB-KW"/>
</dbReference>
<evidence type="ECO:0000256" key="4">
    <source>
        <dbReference type="ARBA" id="ARBA00022827"/>
    </source>
</evidence>
<comment type="similarity">
    <text evidence="2">Belongs to the oxygen-dependent FAD-linked oxidoreductase family.</text>
</comment>
<dbReference type="AlphaFoldDB" id="A0AAP2DMX2"/>
<dbReference type="Gene3D" id="3.40.462.20">
    <property type="match status" value="1"/>
</dbReference>
<keyword evidence="8" id="KW-1185">Reference proteome</keyword>
<organism evidence="7 8">
    <name type="scientific">Chryseosolibacter histidini</name>
    <dbReference type="NCBI Taxonomy" id="2782349"/>
    <lineage>
        <taxon>Bacteria</taxon>
        <taxon>Pseudomonadati</taxon>
        <taxon>Bacteroidota</taxon>
        <taxon>Cytophagia</taxon>
        <taxon>Cytophagales</taxon>
        <taxon>Chryseotaleaceae</taxon>
        <taxon>Chryseosolibacter</taxon>
    </lineage>
</organism>
<dbReference type="InterPro" id="IPR050416">
    <property type="entry name" value="FAD-linked_Oxidoreductase"/>
</dbReference>
<keyword evidence="4" id="KW-0274">FAD</keyword>
<comment type="cofactor">
    <cofactor evidence="1">
        <name>FAD</name>
        <dbReference type="ChEBI" id="CHEBI:57692"/>
    </cofactor>
</comment>
<evidence type="ECO:0000256" key="2">
    <source>
        <dbReference type="ARBA" id="ARBA00005466"/>
    </source>
</evidence>
<dbReference type="GO" id="GO:0071949">
    <property type="term" value="F:FAD binding"/>
    <property type="evidence" value="ECO:0007669"/>
    <property type="project" value="InterPro"/>
</dbReference>
<proteinExistence type="inferred from homology"/>
<evidence type="ECO:0000259" key="6">
    <source>
        <dbReference type="PROSITE" id="PS51387"/>
    </source>
</evidence>
<reference evidence="7 8" key="1">
    <citation type="submission" date="2021-05" db="EMBL/GenBank/DDBJ databases">
        <title>A Polyphasic approach of four new species of the genus Ohtaekwangia: Ohtaekwangia histidinii sp. nov., Ohtaekwangia cretensis sp. nov., Ohtaekwangia indiensis sp. nov., Ohtaekwangia reichenbachii sp. nov. from diverse environment.</title>
        <authorList>
            <person name="Octaviana S."/>
        </authorList>
    </citation>
    <scope>NUCLEOTIDE SEQUENCE [LARGE SCALE GENOMIC DNA]</scope>
    <source>
        <strain evidence="7 8">PWU4</strain>
    </source>
</reference>
<keyword evidence="5" id="KW-0560">Oxidoreductase</keyword>